<keyword evidence="3" id="KW-0678">Repressor</keyword>
<dbReference type="SUPFAM" id="SSF50118">
    <property type="entry name" value="Cell growth inhibitor/plasmid maintenance toxic component"/>
    <property type="match status" value="1"/>
</dbReference>
<evidence type="ECO:0000256" key="4">
    <source>
        <dbReference type="ARBA" id="ARBA00023015"/>
    </source>
</evidence>
<dbReference type="Pfam" id="PF01845">
    <property type="entry name" value="CcdB"/>
    <property type="match status" value="1"/>
</dbReference>
<dbReference type="EMBL" id="CP020925">
    <property type="protein sequence ID" value="ATP19826.1"/>
    <property type="molecule type" value="Genomic_DNA"/>
</dbReference>
<dbReference type="Gene3D" id="2.30.30.110">
    <property type="match status" value="1"/>
</dbReference>
<dbReference type="GO" id="GO:0008657">
    <property type="term" value="F:DNA topoisomerase type II (double strand cut, ATP-hydrolyzing) inhibitor activity"/>
    <property type="evidence" value="ECO:0007669"/>
    <property type="project" value="InterPro"/>
</dbReference>
<keyword evidence="4" id="KW-0805">Transcription regulation</keyword>
<dbReference type="InterPro" id="IPR011067">
    <property type="entry name" value="Plasmid_toxin/cell-grow_inhib"/>
</dbReference>
<protein>
    <recommendedName>
        <fullName evidence="2">Toxin CcdB</fullName>
    </recommendedName>
    <alternativeName>
        <fullName evidence="7">Cytotoxic protein CcdB</fullName>
    </alternativeName>
    <alternativeName>
        <fullName evidence="6">Protein LetD</fullName>
    </alternativeName>
</protein>
<keyword evidence="5" id="KW-0804">Transcription</keyword>
<dbReference type="GO" id="GO:0006276">
    <property type="term" value="P:plasmid maintenance"/>
    <property type="evidence" value="ECO:0007669"/>
    <property type="project" value="InterPro"/>
</dbReference>
<dbReference type="AlphaFoldDB" id="A0A0J9CVH7"/>
<dbReference type="Proteomes" id="UP000037029">
    <property type="component" value="Chromosome"/>
</dbReference>
<evidence type="ECO:0000256" key="6">
    <source>
        <dbReference type="ARBA" id="ARBA00029628"/>
    </source>
</evidence>
<proteinExistence type="inferred from homology"/>
<comment type="similarity">
    <text evidence="1">Belongs to the CcdB toxin family.</text>
</comment>
<gene>
    <name evidence="8" type="ORF">BV87_16435</name>
</gene>
<evidence type="ECO:0000256" key="2">
    <source>
        <dbReference type="ARBA" id="ARBA00015075"/>
    </source>
</evidence>
<evidence type="ECO:0000256" key="1">
    <source>
        <dbReference type="ARBA" id="ARBA00005230"/>
    </source>
</evidence>
<accession>A0A0J9CVH7</accession>
<organism evidence="8 9">
    <name type="scientific">Sphingobium yanoikuyae</name>
    <name type="common">Sphingomonas yanoikuyae</name>
    <dbReference type="NCBI Taxonomy" id="13690"/>
    <lineage>
        <taxon>Bacteria</taxon>
        <taxon>Pseudomonadati</taxon>
        <taxon>Pseudomonadota</taxon>
        <taxon>Alphaproteobacteria</taxon>
        <taxon>Sphingomonadales</taxon>
        <taxon>Sphingomonadaceae</taxon>
        <taxon>Sphingobium</taxon>
    </lineage>
</organism>
<evidence type="ECO:0000256" key="3">
    <source>
        <dbReference type="ARBA" id="ARBA00022491"/>
    </source>
</evidence>
<evidence type="ECO:0000256" key="5">
    <source>
        <dbReference type="ARBA" id="ARBA00023163"/>
    </source>
</evidence>
<reference evidence="8 9" key="1">
    <citation type="submission" date="2017-04" db="EMBL/GenBank/DDBJ databases">
        <title>Characterization, genome and methylation analysis of a phthalic acid esters degrading strain Sphingobium yanoikuyae SHJ.</title>
        <authorList>
            <person name="Feng L."/>
        </authorList>
    </citation>
    <scope>NUCLEOTIDE SEQUENCE [LARGE SCALE GENOMIC DNA]</scope>
    <source>
        <strain evidence="8 9">SHJ</strain>
    </source>
</reference>
<sequence>MARFHAHRLPDGAYVLDCQAELLSHLTTRFVVPLVPIAQVGTPMARLNPRFDVEGQELVMMTQFSAAVSARFIGKPLLSLEQHHYVITTALDMLVSGY</sequence>
<evidence type="ECO:0000313" key="8">
    <source>
        <dbReference type="EMBL" id="ATP19826.1"/>
    </source>
</evidence>
<evidence type="ECO:0000256" key="7">
    <source>
        <dbReference type="ARBA" id="ARBA00033135"/>
    </source>
</evidence>
<evidence type="ECO:0000313" key="9">
    <source>
        <dbReference type="Proteomes" id="UP000037029"/>
    </source>
</evidence>
<name>A0A0J9CVH7_SPHYA</name>
<dbReference type="RefSeq" id="WP_048939137.1">
    <property type="nucleotide sequence ID" value="NZ_CP020925.1"/>
</dbReference>
<dbReference type="InterPro" id="IPR002712">
    <property type="entry name" value="CcdB"/>
</dbReference>